<name>A0A1H8FT51_9MICO</name>
<feature type="compositionally biased region" description="Basic and acidic residues" evidence="1">
    <location>
        <begin position="122"/>
        <end position="131"/>
    </location>
</feature>
<evidence type="ECO:0000256" key="1">
    <source>
        <dbReference type="SAM" id="MobiDB-lite"/>
    </source>
</evidence>
<evidence type="ECO:0000313" key="4">
    <source>
        <dbReference type="Proteomes" id="UP000297654"/>
    </source>
</evidence>
<feature type="signal peptide" evidence="2">
    <location>
        <begin position="1"/>
        <end position="25"/>
    </location>
</feature>
<dbReference type="OrthoDB" id="5121204at2"/>
<reference evidence="3 4" key="1">
    <citation type="submission" date="2019-03" db="EMBL/GenBank/DDBJ databases">
        <title>Genomics of glacier-inhabiting Cryobacterium strains.</title>
        <authorList>
            <person name="Liu Q."/>
            <person name="Xin Y.-H."/>
        </authorList>
    </citation>
    <scope>NUCLEOTIDE SEQUENCE [LARGE SCALE GENOMIC DNA]</scope>
    <source>
        <strain evidence="3 4">Hh15</strain>
    </source>
</reference>
<gene>
    <name evidence="3" type="ORF">E3O10_04050</name>
</gene>
<sequence>MIRRHRLTLAAVAVGFLLTLAGCTANPVDLQAATAENLQGEILQITEAAAAADFTTAQSRLEAMQANLRTAAAAGEVSTERSAAIQAAINLVRDDLTVEIDAAVVAAEAAAQAAAAAAALAEKQHDEDAQKNAEQAQEDAEQAREAAKDAAEDAKQAREDCRENNDKVKAGECD</sequence>
<dbReference type="Proteomes" id="UP000297654">
    <property type="component" value="Unassembled WGS sequence"/>
</dbReference>
<keyword evidence="4" id="KW-1185">Reference proteome</keyword>
<comment type="caution">
    <text evidence="3">The sequence shown here is derived from an EMBL/GenBank/DDBJ whole genome shotgun (WGS) entry which is preliminary data.</text>
</comment>
<feature type="chain" id="PRO_5039069955" evidence="2">
    <location>
        <begin position="26"/>
        <end position="174"/>
    </location>
</feature>
<organism evidence="3 4">
    <name type="scientific">Cryobacterium luteum</name>
    <dbReference type="NCBI Taxonomy" id="1424661"/>
    <lineage>
        <taxon>Bacteria</taxon>
        <taxon>Bacillati</taxon>
        <taxon>Actinomycetota</taxon>
        <taxon>Actinomycetes</taxon>
        <taxon>Micrococcales</taxon>
        <taxon>Microbacteriaceae</taxon>
        <taxon>Cryobacterium</taxon>
    </lineage>
</organism>
<dbReference type="STRING" id="1424661.SAMN05216281_106131"/>
<evidence type="ECO:0000313" key="3">
    <source>
        <dbReference type="EMBL" id="TFB93443.1"/>
    </source>
</evidence>
<dbReference type="RefSeq" id="WP_092109480.1">
    <property type="nucleotide sequence ID" value="NZ_FOCN01000006.1"/>
</dbReference>
<accession>A0A1H8FT51</accession>
<feature type="region of interest" description="Disordered" evidence="1">
    <location>
        <begin position="121"/>
        <end position="174"/>
    </location>
</feature>
<feature type="compositionally biased region" description="Basic and acidic residues" evidence="1">
    <location>
        <begin position="141"/>
        <end position="174"/>
    </location>
</feature>
<dbReference type="PROSITE" id="PS51257">
    <property type="entry name" value="PROKAR_LIPOPROTEIN"/>
    <property type="match status" value="1"/>
</dbReference>
<proteinExistence type="predicted"/>
<dbReference type="EMBL" id="SOFF01000012">
    <property type="protein sequence ID" value="TFB93443.1"/>
    <property type="molecule type" value="Genomic_DNA"/>
</dbReference>
<keyword evidence="2" id="KW-0732">Signal</keyword>
<dbReference type="AlphaFoldDB" id="A0A1H8FT51"/>
<evidence type="ECO:0000256" key="2">
    <source>
        <dbReference type="SAM" id="SignalP"/>
    </source>
</evidence>
<protein>
    <submittedName>
        <fullName evidence="3">Uncharacterized protein</fullName>
    </submittedName>
</protein>